<dbReference type="Pfam" id="PF00665">
    <property type="entry name" value="rve"/>
    <property type="match status" value="1"/>
</dbReference>
<evidence type="ECO:0000256" key="4">
    <source>
        <dbReference type="ARBA" id="ARBA00022833"/>
    </source>
</evidence>
<dbReference type="GO" id="GO:0008270">
    <property type="term" value="F:zinc ion binding"/>
    <property type="evidence" value="ECO:0007669"/>
    <property type="project" value="UniProtKB-KW"/>
</dbReference>
<feature type="region of interest" description="Disordered" evidence="6">
    <location>
        <begin position="854"/>
        <end position="909"/>
    </location>
</feature>
<sequence>MAISEANTQPHDSPHSYLYLHPNENPAISLVSPVLNNTNYHSWNRSFVTALSAKNKVEFVLGSAPQPAQTDATFHAWFRCNSMVVSWLLHSVSPSIRESIIWMDNAVDIWNDLKIRFAQGDLARISTLQMEATTLSQGELSVTEFFTKLRIIWDELDSFRPDPVCICKTKCSCTVSSILSQRKHEDRAMQLLRGLNSQFTNIQSHILLLDPLPPISKIFSLVIQQERHIMTDHVTASMKTVSNSNSPCQPNGSTTITCTYCNRVGHQETTCFKKHGFPNQDHRNAKTTNNNNQKICTYCRKTGHTINVCFKKHGYPPGYKFSDNKPGQIHHVSTARDATQPNGLDPDHSSTETIQITPQQYQILADLFNKSETSAPNVHINQVGTLSTNTSPGNIVSALHIHSDNTWLLDSGATDHVCISLKFFSFFQKITPISITLPNGKILQAHYKGTVRFHPKFHLSNVLYIPDFSFNLISVSQLIANTNCTLIFSPSGCIMQDTQSQEKIGLIRHKNGLYLFDSPVCKNDTSCSPLICSIQTPNLWHARFGHLSNDSLHLLQNKHAYITNDTQIPCDACHRAKQKKLPYTASTSHSSCPFHLLHIDIWGPSTASMNGFKYLLTIVDDFSHYTWIIPMSDKSSVKNHILTFLCNIENQFNKTVKIIRTDNGVEFNMYDLFSKKGINHQTTCVETPEQNGVVERKHQHILNITRALLFHSHLPTVFWCYAAQHAVFLINQMPTPVLQNDTPHDRLHGSSCDLSILRVFGCLCYANTITAHRKKFDDRAVPGIFLGFKRHTKGYLFLNLKNHKVEVSRNVIFHENVFPYHNIQKTENSLCLPLPTNYTHNYDHLLPLGTTANDIPLGSSTDDRPSGNSLTDLPTGSHNPPIDTAQPNDNYGTSESVRRSSRPRTTPAYLKDYKTNSLVRYPINNYLCYNRLSNHYKHTILSITSNTEPNSYSLASKNPEWVTAMSVELDALQANNTWVLTTLPPNKTAIGCRWVYKIKYNSDGSIDRYKARLVAKGYNQIEGLDYLETFAPVAKLTTVRLLLSIAATKNWALKQLDVNNAFLHGDLHEDVYMKVPPGLTTSTPNQVCKLQRSLYGLKQAGRQWYAKLHNFLLSHNYNCSTSDNSLFLKHDGQYLTAILIYVDDILITGNNDGEIQHITNLLHSTFRIKNLGDLTYFLGLEVARNSKGIHLSQQKYVLDILAETGMLDSSPVPTPMVHKHSATNTDQFLNGDAAASYRRLIGKLIYLTTTRPDITFAVNHLSQFMSAPTTAHQQATTRILRYLKGTPGTGIHFPCNSTIQLKAFCDSDWATCPDTRRSVTGFTIYLGNSLISWRSKKQPIVSRSSSEAEYRSLASTVCEMQWLTYLLQDLHVTYTTPALIYCDNQSAIQIASNQVFHERTKHIDIDCHFVREKVAAGLIKLLPISTTMQIADILTKQLPPPTFQLLRSKLATDWYTGSPVTAWYPFRKLPTGTLVHLLPLGILFLPDELGLGSHNDLGFSGSNWFFAIGKKCGFWKRCTHSILVVVVEALHFGVRSRRFVLEALQCSRAFYQGLEMVFEIHLHHMGRFVNDKGLRYVGREEHVIIGVDPDRWEIMMNNMRLLSDDRDAMNLAKYVEETEDMGHAGEEHIEVQIGDQEVGNAEEEAEIDEEEADRGEEEAEIVEEEADRGEEEAEISEEEVEEETWRNVVEGEVEASAEEFVDQSEEERMDNDDDGFGVESDRVNDVGRNINPVMERWNSMKKRKKRVTRRGKVGEGSFVMDDEVGDHEINEEYNSDELDSDLESDRDDNFKRGKFKKFRQDDINKDFRFSLGMEFGSLKEFKNALMEHSVLNGKEIKFVKNDLTRVREECKKKCGFVIMASKGENLSWKTQLWQSFWKQKCKLVNVASMTVNQIIDDMKKSFSVGITAWKAGKAKQIALDSLVGDGERQYARLYDYVGELLRGVSKVFLGSCRPFIGVDGFHLKTTYGGQLPHDQYFPLAFAVVKNECKETWRWFLSQLFDDIGGTECQRWVFISDQQKGLMTVFDELTDGVEHRLCLRHLYNNFKKRFGGGVLIRDLMMGATKATYEKEWEKKMGELKAINIEAYNWLLGILTKTWCKHMRCVLTESFNSTILLARDKPIITMMAWIRTYIMKQFATLREKAMTYPGVVMPRPRKRLDKEIEKSGNWIPTWAGAENFVVTHGFTMDKFIVDPSNKSCSCYSWDLIAIPCRHAIAAINYKVQNLKILSMFITRNQLVSLVMPLK</sequence>
<dbReference type="InterPro" id="IPR036397">
    <property type="entry name" value="RNaseH_sf"/>
</dbReference>
<evidence type="ECO:0000256" key="3">
    <source>
        <dbReference type="ARBA" id="ARBA00022771"/>
    </source>
</evidence>
<dbReference type="InterPro" id="IPR004332">
    <property type="entry name" value="Transposase_MuDR"/>
</dbReference>
<dbReference type="PROSITE" id="PS50994">
    <property type="entry name" value="INTEGRASE"/>
    <property type="match status" value="1"/>
</dbReference>
<dbReference type="PANTHER" id="PTHR11439:SF498">
    <property type="entry name" value="DNAK FAMILY PROTEIN"/>
    <property type="match status" value="1"/>
</dbReference>
<feature type="compositionally biased region" description="Acidic residues" evidence="6">
    <location>
        <begin position="1640"/>
        <end position="1682"/>
    </location>
</feature>
<dbReference type="Pfam" id="PF04434">
    <property type="entry name" value="SWIM"/>
    <property type="match status" value="1"/>
</dbReference>
<keyword evidence="3 5" id="KW-0863">Zinc-finger</keyword>
<feature type="domain" description="Integrase catalytic" evidence="8">
    <location>
        <begin position="589"/>
        <end position="751"/>
    </location>
</feature>
<dbReference type="Pfam" id="PF03108">
    <property type="entry name" value="DBD_Tnp_Mut"/>
    <property type="match status" value="1"/>
</dbReference>
<dbReference type="Pfam" id="PF14244">
    <property type="entry name" value="Retrotran_gag_3"/>
    <property type="match status" value="1"/>
</dbReference>
<evidence type="ECO:0000259" key="8">
    <source>
        <dbReference type="PROSITE" id="PS50994"/>
    </source>
</evidence>
<evidence type="ECO:0000313" key="10">
    <source>
        <dbReference type="Proteomes" id="UP001374535"/>
    </source>
</evidence>
<feature type="compositionally biased region" description="Acidic residues" evidence="6">
    <location>
        <begin position="1691"/>
        <end position="1716"/>
    </location>
</feature>
<dbReference type="Pfam" id="PF10551">
    <property type="entry name" value="MULE"/>
    <property type="match status" value="1"/>
</dbReference>
<dbReference type="EMBL" id="CP144690">
    <property type="protein sequence ID" value="WVY89167.1"/>
    <property type="molecule type" value="Genomic_DNA"/>
</dbReference>
<protein>
    <submittedName>
        <fullName evidence="9">Uncharacterized protein</fullName>
    </submittedName>
</protein>
<dbReference type="InterPro" id="IPR013103">
    <property type="entry name" value="RVT_2"/>
</dbReference>
<dbReference type="SMART" id="SM00575">
    <property type="entry name" value="ZnF_PMZ"/>
    <property type="match status" value="1"/>
</dbReference>
<feature type="region of interest" description="Disordered" evidence="6">
    <location>
        <begin position="1631"/>
        <end position="1724"/>
    </location>
</feature>
<keyword evidence="2" id="KW-0645">Protease</keyword>
<keyword evidence="4" id="KW-0862">Zinc</keyword>
<reference evidence="9 10" key="1">
    <citation type="journal article" date="2023" name="Life. Sci Alliance">
        <title>Evolutionary insights into 3D genome organization and epigenetic landscape of Vigna mungo.</title>
        <authorList>
            <person name="Junaid A."/>
            <person name="Singh B."/>
            <person name="Bhatia S."/>
        </authorList>
    </citation>
    <scope>NUCLEOTIDE SEQUENCE [LARGE SCALE GENOMIC DNA]</scope>
    <source>
        <strain evidence="9">Urdbean</strain>
    </source>
</reference>
<dbReference type="PROSITE" id="PS50966">
    <property type="entry name" value="ZF_SWIM"/>
    <property type="match status" value="1"/>
</dbReference>
<dbReference type="Pfam" id="PF25597">
    <property type="entry name" value="SH3_retrovirus"/>
    <property type="match status" value="1"/>
</dbReference>
<feature type="compositionally biased region" description="Polar residues" evidence="6">
    <location>
        <begin position="866"/>
        <end position="878"/>
    </location>
</feature>
<dbReference type="InterPro" id="IPR029472">
    <property type="entry name" value="Copia-like_N"/>
</dbReference>
<dbReference type="SUPFAM" id="SSF56672">
    <property type="entry name" value="DNA/RNA polymerases"/>
    <property type="match status" value="1"/>
</dbReference>
<evidence type="ECO:0000256" key="2">
    <source>
        <dbReference type="ARBA" id="ARBA00022750"/>
    </source>
</evidence>
<dbReference type="Pfam" id="PF13976">
    <property type="entry name" value="gag_pre-integrs"/>
    <property type="match status" value="1"/>
</dbReference>
<dbReference type="Proteomes" id="UP001374535">
    <property type="component" value="Chromosome 11"/>
</dbReference>
<proteinExistence type="predicted"/>
<evidence type="ECO:0000256" key="1">
    <source>
        <dbReference type="ARBA" id="ARBA00022723"/>
    </source>
</evidence>
<dbReference type="InterPro" id="IPR006564">
    <property type="entry name" value="Znf_PMZ"/>
</dbReference>
<name>A0AAQ3MDG9_VIGMU</name>
<dbReference type="Gene3D" id="3.30.420.10">
    <property type="entry name" value="Ribonuclease H-like superfamily/Ribonuclease H"/>
    <property type="match status" value="1"/>
</dbReference>
<feature type="domain" description="SWIM-type" evidence="7">
    <location>
        <begin position="2189"/>
        <end position="2221"/>
    </location>
</feature>
<dbReference type="InterPro" id="IPR018289">
    <property type="entry name" value="MULE_transposase_dom"/>
</dbReference>
<dbReference type="InterPro" id="IPR054722">
    <property type="entry name" value="PolX-like_BBD"/>
</dbReference>
<keyword evidence="1" id="KW-0479">Metal-binding</keyword>
<gene>
    <name evidence="9" type="ORF">V8G54_034681</name>
</gene>
<evidence type="ECO:0000259" key="7">
    <source>
        <dbReference type="PROSITE" id="PS50966"/>
    </source>
</evidence>
<dbReference type="Pfam" id="PF07727">
    <property type="entry name" value="RVT_2"/>
    <property type="match status" value="1"/>
</dbReference>
<accession>A0AAQ3MDG9</accession>
<dbReference type="InterPro" id="IPR025724">
    <property type="entry name" value="GAG-pre-integrase_dom"/>
</dbReference>
<dbReference type="InterPro" id="IPR007527">
    <property type="entry name" value="Znf_SWIM"/>
</dbReference>
<dbReference type="GO" id="GO:0003676">
    <property type="term" value="F:nucleic acid binding"/>
    <property type="evidence" value="ECO:0007669"/>
    <property type="project" value="InterPro"/>
</dbReference>
<evidence type="ECO:0000313" key="9">
    <source>
        <dbReference type="EMBL" id="WVY89167.1"/>
    </source>
</evidence>
<keyword evidence="10" id="KW-1185">Reference proteome</keyword>
<dbReference type="InterPro" id="IPR057670">
    <property type="entry name" value="SH3_retrovirus"/>
</dbReference>
<keyword evidence="2" id="KW-0064">Aspartyl protease</keyword>
<dbReference type="SUPFAM" id="SSF53098">
    <property type="entry name" value="Ribonuclease H-like"/>
    <property type="match status" value="1"/>
</dbReference>
<dbReference type="Pfam" id="PF22936">
    <property type="entry name" value="Pol_BBD"/>
    <property type="match status" value="1"/>
</dbReference>
<dbReference type="PANTHER" id="PTHR11439">
    <property type="entry name" value="GAG-POL-RELATED RETROTRANSPOSON"/>
    <property type="match status" value="1"/>
</dbReference>
<evidence type="ECO:0000256" key="5">
    <source>
        <dbReference type="PROSITE-ProRule" id="PRU00325"/>
    </source>
</evidence>
<dbReference type="GO" id="GO:0004190">
    <property type="term" value="F:aspartic-type endopeptidase activity"/>
    <property type="evidence" value="ECO:0007669"/>
    <property type="project" value="UniProtKB-KW"/>
</dbReference>
<dbReference type="InterPro" id="IPR001584">
    <property type="entry name" value="Integrase_cat-core"/>
</dbReference>
<dbReference type="InterPro" id="IPR012337">
    <property type="entry name" value="RNaseH-like_sf"/>
</dbReference>
<evidence type="ECO:0000256" key="6">
    <source>
        <dbReference type="SAM" id="MobiDB-lite"/>
    </source>
</evidence>
<dbReference type="CDD" id="cd09272">
    <property type="entry name" value="RNase_HI_RT_Ty1"/>
    <property type="match status" value="1"/>
</dbReference>
<dbReference type="GO" id="GO:0015074">
    <property type="term" value="P:DNA integration"/>
    <property type="evidence" value="ECO:0007669"/>
    <property type="project" value="InterPro"/>
</dbReference>
<dbReference type="InterPro" id="IPR043502">
    <property type="entry name" value="DNA/RNA_pol_sf"/>
</dbReference>
<keyword evidence="2" id="KW-0378">Hydrolase</keyword>
<organism evidence="9 10">
    <name type="scientific">Vigna mungo</name>
    <name type="common">Black gram</name>
    <name type="synonym">Phaseolus mungo</name>
    <dbReference type="NCBI Taxonomy" id="3915"/>
    <lineage>
        <taxon>Eukaryota</taxon>
        <taxon>Viridiplantae</taxon>
        <taxon>Streptophyta</taxon>
        <taxon>Embryophyta</taxon>
        <taxon>Tracheophyta</taxon>
        <taxon>Spermatophyta</taxon>
        <taxon>Magnoliopsida</taxon>
        <taxon>eudicotyledons</taxon>
        <taxon>Gunneridae</taxon>
        <taxon>Pentapetalae</taxon>
        <taxon>rosids</taxon>
        <taxon>fabids</taxon>
        <taxon>Fabales</taxon>
        <taxon>Fabaceae</taxon>
        <taxon>Papilionoideae</taxon>
        <taxon>50 kb inversion clade</taxon>
        <taxon>NPAAA clade</taxon>
        <taxon>indigoferoid/millettioid clade</taxon>
        <taxon>Phaseoleae</taxon>
        <taxon>Vigna</taxon>
    </lineage>
</organism>
<feature type="compositionally biased region" description="Polar residues" evidence="6">
    <location>
        <begin position="885"/>
        <end position="895"/>
    </location>
</feature>